<dbReference type="PROSITE" id="PS50943">
    <property type="entry name" value="HTH_CROC1"/>
    <property type="match status" value="1"/>
</dbReference>
<evidence type="ECO:0000256" key="1">
    <source>
        <dbReference type="ARBA" id="ARBA00023125"/>
    </source>
</evidence>
<dbReference type="GO" id="GO:0003677">
    <property type="term" value="F:DNA binding"/>
    <property type="evidence" value="ECO:0007669"/>
    <property type="project" value="UniProtKB-KW"/>
</dbReference>
<feature type="domain" description="HTH cro/C1-type" evidence="2">
    <location>
        <begin position="13"/>
        <end position="67"/>
    </location>
</feature>
<dbReference type="InterPro" id="IPR001387">
    <property type="entry name" value="Cro/C1-type_HTH"/>
</dbReference>
<sequence length="399" mass="43607">MDVNPADSVGRRVAKLRKLRGLTQRQLAERAHFSHQTVQAVEQGKQPPSPAFTAAAARALGLGVLDLTGQPYDSLISRHGTEQAHVPALEQAITEGRHAGVEGELMSLEELAACMEAVNVHRRNSRYADVAKELPTLLRQLHVLARELPLGNASERAHGLLANAYAQAMSTLHRLGHLSLAGWAGERCMWASERCGDPLRVAVADFHQALALLNSGGYSVGQRLLDAAAHDIRDLPSTSETLAVRGSLHLRSAIIAARSSNPVDAEAHLTEAREMARHVTDGHYYETSFSAANVEIHSVAVPVELCDGTTAVRRGAELQLPVEVNSSRRGHHYIDLARGWLLHGNREKALKTLNRARRITPQLTRYHPTVRETVMALVSTDKRSTESLSNFATWCGIRT</sequence>
<dbReference type="KEGG" id="kal:KALB_1148"/>
<reference evidence="3 4" key="1">
    <citation type="journal article" date="2014" name="BMC Genomics">
        <title>Complete genome sequence of producer of the glycopeptide antibiotic Aculeximycin Kutzneria albida DSM 43870T, a representative of minor genus of Pseudonocardiaceae.</title>
        <authorList>
            <person name="Rebets Y."/>
            <person name="Tokovenko B."/>
            <person name="Lushchyk I."/>
            <person name="Ruckert C."/>
            <person name="Zaburannyi N."/>
            <person name="Bechthold A."/>
            <person name="Kalinowski J."/>
            <person name="Luzhetskyy A."/>
        </authorList>
    </citation>
    <scope>NUCLEOTIDE SEQUENCE [LARGE SCALE GENOMIC DNA]</scope>
    <source>
        <strain evidence="3">DSM 43870</strain>
    </source>
</reference>
<dbReference type="Pfam" id="PF13560">
    <property type="entry name" value="HTH_31"/>
    <property type="match status" value="1"/>
</dbReference>
<name>W5W1U1_9PSEU</name>
<gene>
    <name evidence="3" type="ORF">KALB_1148</name>
</gene>
<dbReference type="OrthoDB" id="3420984at2"/>
<dbReference type="PANTHER" id="PTHR46797:SF1">
    <property type="entry name" value="METHYLPHOSPHONATE SYNTHASE"/>
    <property type="match status" value="1"/>
</dbReference>
<dbReference type="RefSeq" id="WP_081789203.1">
    <property type="nucleotide sequence ID" value="NZ_CP007155.1"/>
</dbReference>
<dbReference type="Gene3D" id="1.10.260.40">
    <property type="entry name" value="lambda repressor-like DNA-binding domains"/>
    <property type="match status" value="1"/>
</dbReference>
<keyword evidence="4" id="KW-1185">Reference proteome</keyword>
<dbReference type="AlphaFoldDB" id="W5W1U1"/>
<dbReference type="InterPro" id="IPR050807">
    <property type="entry name" value="TransReg_Diox_bact_type"/>
</dbReference>
<dbReference type="SMART" id="SM00530">
    <property type="entry name" value="HTH_XRE"/>
    <property type="match status" value="1"/>
</dbReference>
<dbReference type="STRING" id="1449976.KALB_1148"/>
<dbReference type="InterPro" id="IPR010982">
    <property type="entry name" value="Lambda_DNA-bd_dom_sf"/>
</dbReference>
<dbReference type="EMBL" id="CP007155">
    <property type="protein sequence ID" value="AHH94521.1"/>
    <property type="molecule type" value="Genomic_DNA"/>
</dbReference>
<proteinExistence type="predicted"/>
<dbReference type="eggNOG" id="COG1396">
    <property type="taxonomic scope" value="Bacteria"/>
</dbReference>
<accession>W5W1U1</accession>
<protein>
    <submittedName>
        <fullName evidence="3">Putative DNA-binding protein</fullName>
    </submittedName>
</protein>
<keyword evidence="1 3" id="KW-0238">DNA-binding</keyword>
<dbReference type="SUPFAM" id="SSF47413">
    <property type="entry name" value="lambda repressor-like DNA-binding domains"/>
    <property type="match status" value="1"/>
</dbReference>
<dbReference type="GO" id="GO:0005829">
    <property type="term" value="C:cytosol"/>
    <property type="evidence" value="ECO:0007669"/>
    <property type="project" value="TreeGrafter"/>
</dbReference>
<evidence type="ECO:0000313" key="4">
    <source>
        <dbReference type="Proteomes" id="UP000019225"/>
    </source>
</evidence>
<evidence type="ECO:0000259" key="2">
    <source>
        <dbReference type="PROSITE" id="PS50943"/>
    </source>
</evidence>
<dbReference type="CDD" id="cd00093">
    <property type="entry name" value="HTH_XRE"/>
    <property type="match status" value="1"/>
</dbReference>
<evidence type="ECO:0000313" key="3">
    <source>
        <dbReference type="EMBL" id="AHH94521.1"/>
    </source>
</evidence>
<organism evidence="3 4">
    <name type="scientific">Kutzneria albida DSM 43870</name>
    <dbReference type="NCBI Taxonomy" id="1449976"/>
    <lineage>
        <taxon>Bacteria</taxon>
        <taxon>Bacillati</taxon>
        <taxon>Actinomycetota</taxon>
        <taxon>Actinomycetes</taxon>
        <taxon>Pseudonocardiales</taxon>
        <taxon>Pseudonocardiaceae</taxon>
        <taxon>Kutzneria</taxon>
    </lineage>
</organism>
<dbReference type="PANTHER" id="PTHR46797">
    <property type="entry name" value="HTH-TYPE TRANSCRIPTIONAL REGULATOR"/>
    <property type="match status" value="1"/>
</dbReference>
<dbReference type="GO" id="GO:0003700">
    <property type="term" value="F:DNA-binding transcription factor activity"/>
    <property type="evidence" value="ECO:0007669"/>
    <property type="project" value="TreeGrafter"/>
</dbReference>
<dbReference type="Proteomes" id="UP000019225">
    <property type="component" value="Chromosome"/>
</dbReference>
<dbReference type="HOGENOM" id="CLU_033540_2_0_11"/>